<feature type="non-terminal residue" evidence="3">
    <location>
        <position position="1"/>
    </location>
</feature>
<accession>A0A6I9NV88</accession>
<dbReference type="Gene3D" id="2.60.40.1180">
    <property type="entry name" value="Golgi alpha-mannosidase II"/>
    <property type="match status" value="1"/>
</dbReference>
<dbReference type="PANTHER" id="PTHR43053">
    <property type="entry name" value="GLYCOSIDASE FAMILY 31"/>
    <property type="match status" value="1"/>
</dbReference>
<dbReference type="InterPro" id="IPR050985">
    <property type="entry name" value="Alpha-glycosidase_related"/>
</dbReference>
<dbReference type="SUPFAM" id="SSF51011">
    <property type="entry name" value="Glycosyl hydrolase domain"/>
    <property type="match status" value="1"/>
</dbReference>
<dbReference type="KEGG" id="ncc:104953515"/>
<dbReference type="Proteomes" id="UP000504611">
    <property type="component" value="Unplaced"/>
</dbReference>
<dbReference type="RefSeq" id="XP_010778763.1">
    <property type="nucleotide sequence ID" value="XM_010780461.1"/>
</dbReference>
<proteinExistence type="predicted"/>
<feature type="domain" description="Glycosyl hydrolase family 31 C-terminal" evidence="1">
    <location>
        <begin position="31"/>
        <end position="115"/>
    </location>
</feature>
<reference evidence="3" key="1">
    <citation type="submission" date="2025-08" db="UniProtKB">
        <authorList>
            <consortium name="RefSeq"/>
        </authorList>
    </citation>
    <scope>IDENTIFICATION</scope>
    <source>
        <tissue evidence="3">Muscle</tissue>
    </source>
</reference>
<dbReference type="Pfam" id="PF21365">
    <property type="entry name" value="Glyco_hydro_31_3rd"/>
    <property type="match status" value="1"/>
</dbReference>
<evidence type="ECO:0000313" key="2">
    <source>
        <dbReference type="Proteomes" id="UP000504611"/>
    </source>
</evidence>
<dbReference type="PANTHER" id="PTHR43053:SF6">
    <property type="entry name" value="SITS-BINDING PROTEIN"/>
    <property type="match status" value="1"/>
</dbReference>
<evidence type="ECO:0000259" key="1">
    <source>
        <dbReference type="Pfam" id="PF21365"/>
    </source>
</evidence>
<dbReference type="InterPro" id="IPR013780">
    <property type="entry name" value="Glyco_hydro_b"/>
</dbReference>
<sequence>VLNLTRAYIAKHQRDVVPLIEKYADEWQMTGNPIYRPMWWLSPSDPVTFTIDDQFLIGDEVLVAPVLEKGAVQRDIYLPDGGFQWQDSRDAQVFDGGTFLQDYPVPLEDVAVFFRRS</sequence>
<evidence type="ECO:0000313" key="3">
    <source>
        <dbReference type="RefSeq" id="XP_010778763.1"/>
    </source>
</evidence>
<dbReference type="GeneID" id="104953515"/>
<dbReference type="InterPro" id="IPR048395">
    <property type="entry name" value="Glyco_hydro_31_C"/>
</dbReference>
<gene>
    <name evidence="3" type="primary">LOC104953515</name>
</gene>
<keyword evidence="2" id="KW-1185">Reference proteome</keyword>
<dbReference type="AlphaFoldDB" id="A0A6I9NV88"/>
<dbReference type="Gene3D" id="3.20.20.80">
    <property type="entry name" value="Glycosidases"/>
    <property type="match status" value="1"/>
</dbReference>
<protein>
    <submittedName>
        <fullName evidence="3">SITS-binding protein-like</fullName>
    </submittedName>
</protein>
<organism evidence="2 3">
    <name type="scientific">Notothenia coriiceps</name>
    <name type="common">black rockcod</name>
    <dbReference type="NCBI Taxonomy" id="8208"/>
    <lineage>
        <taxon>Eukaryota</taxon>
        <taxon>Metazoa</taxon>
        <taxon>Chordata</taxon>
        <taxon>Craniata</taxon>
        <taxon>Vertebrata</taxon>
        <taxon>Euteleostomi</taxon>
        <taxon>Actinopterygii</taxon>
        <taxon>Neopterygii</taxon>
        <taxon>Teleostei</taxon>
        <taxon>Neoteleostei</taxon>
        <taxon>Acanthomorphata</taxon>
        <taxon>Eupercaria</taxon>
        <taxon>Perciformes</taxon>
        <taxon>Notothenioidei</taxon>
        <taxon>Nototheniidae</taxon>
        <taxon>Notothenia</taxon>
    </lineage>
</organism>
<dbReference type="OrthoDB" id="10070917at2759"/>
<name>A0A6I9NV88_9TELE</name>